<dbReference type="RefSeq" id="WP_248825085.1">
    <property type="nucleotide sequence ID" value="NZ_JALKFT010000012.1"/>
</dbReference>
<dbReference type="PRINTS" id="PR00385">
    <property type="entry name" value="P450"/>
</dbReference>
<dbReference type="InterPro" id="IPR036396">
    <property type="entry name" value="Cyt_P450_sf"/>
</dbReference>
<gene>
    <name evidence="3" type="ORF">MXD59_13575</name>
</gene>
<dbReference type="CDD" id="cd20625">
    <property type="entry name" value="CYP164-like"/>
    <property type="match status" value="1"/>
</dbReference>
<evidence type="ECO:0000256" key="2">
    <source>
        <dbReference type="RuleBase" id="RU000461"/>
    </source>
</evidence>
<dbReference type="PROSITE" id="PS00086">
    <property type="entry name" value="CYTOCHROME_P450"/>
    <property type="match status" value="1"/>
</dbReference>
<keyword evidence="2" id="KW-0503">Monooxygenase</keyword>
<protein>
    <submittedName>
        <fullName evidence="3">Cytochrome P450</fullName>
    </submittedName>
</protein>
<keyword evidence="2" id="KW-0408">Iron</keyword>
<dbReference type="InterPro" id="IPR002397">
    <property type="entry name" value="Cyt_P450_B"/>
</dbReference>
<sequence length="414" mass="45232">MTTEPVDVRAVFDPRRRDDPYPVLRALREAGRVHWLSETSPRIVVLTRHDDCGQLMTDPAFGHLSMAQSAFRPVTDVDEGLRSMLRANPPTHTRLRRLVSREFTPGRIARFGDSARLLAAELLDDAVRRRGGEVDLVEAFARPLPLRIICTLLGVPEQDDRIFADWASALTRGLDPDQMLSPAERAARTEGTRGFAEYFTALIARRRTDPADDLLSALVAVSDGGDRLAGDELVDLCVLLLVAGYETTVNLVSGAVLALANDPEQYALLRSRRDLVPAAIEETLRYDPPIQWLARSVLADVDIAGHTLRPGDGALGLLAAAQRDPAVFPDPDRFDVTRYAVPGSAGIAQPARHFGFGQGIHYCLGAPLARLEAEIMLNALLDHATRVEVTAAPSYRPHLAVRGASTLPVRLSTD</sequence>
<dbReference type="Pfam" id="PF00067">
    <property type="entry name" value="p450"/>
    <property type="match status" value="1"/>
</dbReference>
<dbReference type="PANTHER" id="PTHR46696:SF1">
    <property type="entry name" value="CYTOCHROME P450 YJIB-RELATED"/>
    <property type="match status" value="1"/>
</dbReference>
<organism evidence="3 4">
    <name type="scientific">Frankia umida</name>
    <dbReference type="NCBI Taxonomy" id="573489"/>
    <lineage>
        <taxon>Bacteria</taxon>
        <taxon>Bacillati</taxon>
        <taxon>Actinomycetota</taxon>
        <taxon>Actinomycetes</taxon>
        <taxon>Frankiales</taxon>
        <taxon>Frankiaceae</taxon>
        <taxon>Frankia</taxon>
    </lineage>
</organism>
<keyword evidence="2" id="KW-0479">Metal-binding</keyword>
<dbReference type="Gene3D" id="1.10.630.10">
    <property type="entry name" value="Cytochrome P450"/>
    <property type="match status" value="1"/>
</dbReference>
<reference evidence="3 4" key="1">
    <citation type="submission" date="2022-04" db="EMBL/GenBank/DDBJ databases">
        <title>Genome diversity in the genus Frankia.</title>
        <authorList>
            <person name="Carlos-Shanley C."/>
            <person name="Hahn D."/>
        </authorList>
    </citation>
    <scope>NUCLEOTIDE SEQUENCE [LARGE SCALE GENOMIC DNA]</scope>
    <source>
        <strain evidence="3 4">Ag45/Mut15</strain>
    </source>
</reference>
<evidence type="ECO:0000313" key="3">
    <source>
        <dbReference type="EMBL" id="MCK9876796.1"/>
    </source>
</evidence>
<comment type="similarity">
    <text evidence="1 2">Belongs to the cytochrome P450 family.</text>
</comment>
<evidence type="ECO:0000256" key="1">
    <source>
        <dbReference type="ARBA" id="ARBA00010617"/>
    </source>
</evidence>
<evidence type="ECO:0000313" key="4">
    <source>
        <dbReference type="Proteomes" id="UP001201873"/>
    </source>
</evidence>
<dbReference type="PANTHER" id="PTHR46696">
    <property type="entry name" value="P450, PUTATIVE (EUROFUNG)-RELATED"/>
    <property type="match status" value="1"/>
</dbReference>
<dbReference type="InterPro" id="IPR001128">
    <property type="entry name" value="Cyt_P450"/>
</dbReference>
<dbReference type="PRINTS" id="PR00359">
    <property type="entry name" value="BP450"/>
</dbReference>
<dbReference type="EMBL" id="JALKFT010000012">
    <property type="protein sequence ID" value="MCK9876796.1"/>
    <property type="molecule type" value="Genomic_DNA"/>
</dbReference>
<keyword evidence="2" id="KW-0560">Oxidoreductase</keyword>
<dbReference type="Proteomes" id="UP001201873">
    <property type="component" value="Unassembled WGS sequence"/>
</dbReference>
<comment type="caution">
    <text evidence="3">The sequence shown here is derived from an EMBL/GenBank/DDBJ whole genome shotgun (WGS) entry which is preliminary data.</text>
</comment>
<keyword evidence="2" id="KW-0349">Heme</keyword>
<name>A0ABT0JZ24_9ACTN</name>
<keyword evidence="4" id="KW-1185">Reference proteome</keyword>
<dbReference type="InterPro" id="IPR017972">
    <property type="entry name" value="Cyt_P450_CS"/>
</dbReference>
<dbReference type="SUPFAM" id="SSF48264">
    <property type="entry name" value="Cytochrome P450"/>
    <property type="match status" value="1"/>
</dbReference>
<accession>A0ABT0JZ24</accession>
<proteinExistence type="inferred from homology"/>